<dbReference type="RefSeq" id="WP_150457058.1">
    <property type="nucleotide sequence ID" value="NZ_VYKK01000004.1"/>
</dbReference>
<comment type="subcellular location">
    <subcellularLocation>
        <location evidence="1">Cell membrane</location>
        <topology evidence="1">Multi-pass membrane protein</topology>
    </subcellularLocation>
</comment>
<dbReference type="InterPro" id="IPR002797">
    <property type="entry name" value="Polysacc_synth"/>
</dbReference>
<feature type="transmembrane region" description="Helical" evidence="6">
    <location>
        <begin position="77"/>
        <end position="99"/>
    </location>
</feature>
<dbReference type="InterPro" id="IPR050833">
    <property type="entry name" value="Poly_Biosynth_Transport"/>
</dbReference>
<feature type="transmembrane region" description="Helical" evidence="6">
    <location>
        <begin position="411"/>
        <end position="439"/>
    </location>
</feature>
<organism evidence="7 8">
    <name type="scientific">Paenibacillus spiritus</name>
    <dbReference type="NCBI Taxonomy" id="2496557"/>
    <lineage>
        <taxon>Bacteria</taxon>
        <taxon>Bacillati</taxon>
        <taxon>Bacillota</taxon>
        <taxon>Bacilli</taxon>
        <taxon>Bacillales</taxon>
        <taxon>Paenibacillaceae</taxon>
        <taxon>Paenibacillus</taxon>
    </lineage>
</organism>
<dbReference type="EMBL" id="VYKK01000004">
    <property type="protein sequence ID" value="KAA9007769.1"/>
    <property type="molecule type" value="Genomic_DNA"/>
</dbReference>
<dbReference type="InterPro" id="IPR024923">
    <property type="entry name" value="PG_synth_SpoVB"/>
</dbReference>
<reference evidence="7 8" key="1">
    <citation type="submission" date="2019-09" db="EMBL/GenBank/DDBJ databases">
        <title>Bacillus ochoae sp. nov., Paenibacillus whitsoniae sp. nov., Paenibacillus spiritus sp. nov. Isolated from the Mars Exploration Rover during spacecraft assembly.</title>
        <authorList>
            <person name="Seuylemezian A."/>
            <person name="Vaishampayan P."/>
        </authorList>
    </citation>
    <scope>NUCLEOTIDE SEQUENCE [LARGE SCALE GENOMIC DNA]</scope>
    <source>
        <strain evidence="7 8">MER_111</strain>
    </source>
</reference>
<feature type="transmembrane region" description="Helical" evidence="6">
    <location>
        <begin position="359"/>
        <end position="379"/>
    </location>
</feature>
<sequence>MILLAAGLINRMLGFIPRIVLPRVIGTEGVGLYQLGYPFFLVLVTVITGGLPLAVAKMVAEAESGNRPERTKSVLRTALGLSFGLGVFFTLVSFLAASWVSTSILTDGRVYYTFIAMSPMIAIVSISAVYRGYFQGKQNMIPSALSSVLETVARIVFMLWLSLALLPKGIEYAAAGAMLGVTAGEIAGMLVLLVQYFRSAPGEATPKEPADTPKASAGENPSPRTLRRLLRISVPVTAGRLVGSFSYLLESIVTARSLALAGVATSVATAQYGALQGMVIPLLLLPSALTSSLAVSLVPSLSEATARGDHRTVHKRMHQALRLALVTGAPFAVIMYVLAEPLCRLLYGSAETAPMLRLMAPFAVLLYVQAPLQAALQALDRPGRALMNTLIGAVVKIVLIFLLASRPEYGITGAILAIIVNSVLVTLLHGASVVSLLSLKLRLSDLLRIAAAMVIMAAGMTYMSSHFALPGPEAVRFLIPAVAGGALYIGIALLSGLLSPRDLGRLPRPRRR</sequence>
<evidence type="ECO:0000256" key="6">
    <source>
        <dbReference type="SAM" id="Phobius"/>
    </source>
</evidence>
<keyword evidence="4 6" id="KW-1133">Transmembrane helix</keyword>
<dbReference type="PANTHER" id="PTHR30250:SF24">
    <property type="entry name" value="STAGE V SPORULATION PROTEIN B"/>
    <property type="match status" value="1"/>
</dbReference>
<evidence type="ECO:0000256" key="2">
    <source>
        <dbReference type="ARBA" id="ARBA00022475"/>
    </source>
</evidence>
<keyword evidence="3 6" id="KW-0812">Transmembrane</keyword>
<keyword evidence="8" id="KW-1185">Reference proteome</keyword>
<dbReference type="PIRSF" id="PIRSF038958">
    <property type="entry name" value="PG_synth_SpoVB"/>
    <property type="match status" value="1"/>
</dbReference>
<dbReference type="AlphaFoldDB" id="A0A5J5GHQ5"/>
<feature type="transmembrane region" description="Helical" evidence="6">
    <location>
        <begin position="172"/>
        <end position="197"/>
    </location>
</feature>
<dbReference type="NCBIfam" id="TIGR02900">
    <property type="entry name" value="spore_V_B"/>
    <property type="match status" value="1"/>
</dbReference>
<feature type="transmembrane region" description="Helical" evidence="6">
    <location>
        <begin position="446"/>
        <end position="465"/>
    </location>
</feature>
<feature type="transmembrane region" description="Helical" evidence="6">
    <location>
        <begin position="320"/>
        <end position="339"/>
    </location>
</feature>
<evidence type="ECO:0000313" key="8">
    <source>
        <dbReference type="Proteomes" id="UP000367750"/>
    </source>
</evidence>
<dbReference type="CDD" id="cd13124">
    <property type="entry name" value="MATE_SpoVB_like"/>
    <property type="match status" value="1"/>
</dbReference>
<protein>
    <submittedName>
        <fullName evidence="7">Stage V sporulation protein B</fullName>
    </submittedName>
</protein>
<dbReference type="Proteomes" id="UP000367750">
    <property type="component" value="Unassembled WGS sequence"/>
</dbReference>
<evidence type="ECO:0000256" key="1">
    <source>
        <dbReference type="ARBA" id="ARBA00004651"/>
    </source>
</evidence>
<accession>A0A5J5GHQ5</accession>
<evidence type="ECO:0000256" key="5">
    <source>
        <dbReference type="ARBA" id="ARBA00023136"/>
    </source>
</evidence>
<feature type="transmembrane region" description="Helical" evidence="6">
    <location>
        <begin position="145"/>
        <end position="166"/>
    </location>
</feature>
<evidence type="ECO:0000256" key="3">
    <source>
        <dbReference type="ARBA" id="ARBA00022692"/>
    </source>
</evidence>
<dbReference type="GO" id="GO:0005886">
    <property type="term" value="C:plasma membrane"/>
    <property type="evidence" value="ECO:0007669"/>
    <property type="project" value="UniProtKB-SubCell"/>
</dbReference>
<dbReference type="PANTHER" id="PTHR30250">
    <property type="entry name" value="PST FAMILY PREDICTED COLANIC ACID TRANSPORTER"/>
    <property type="match status" value="1"/>
</dbReference>
<dbReference type="Pfam" id="PF01943">
    <property type="entry name" value="Polysacc_synt"/>
    <property type="match status" value="1"/>
</dbReference>
<name>A0A5J5GHQ5_9BACL</name>
<keyword evidence="2" id="KW-1003">Cell membrane</keyword>
<comment type="caution">
    <text evidence="7">The sequence shown here is derived from an EMBL/GenBank/DDBJ whole genome shotgun (WGS) entry which is preliminary data.</text>
</comment>
<dbReference type="OrthoDB" id="9775950at2"/>
<feature type="transmembrane region" description="Helical" evidence="6">
    <location>
        <begin position="386"/>
        <end position="405"/>
    </location>
</feature>
<keyword evidence="5 6" id="KW-0472">Membrane</keyword>
<gene>
    <name evidence="7" type="primary">spoVB</name>
    <name evidence="7" type="ORF">F4V43_04430</name>
</gene>
<feature type="transmembrane region" description="Helical" evidence="6">
    <location>
        <begin position="278"/>
        <end position="299"/>
    </location>
</feature>
<evidence type="ECO:0000256" key="4">
    <source>
        <dbReference type="ARBA" id="ARBA00022989"/>
    </source>
</evidence>
<feature type="transmembrane region" description="Helical" evidence="6">
    <location>
        <begin position="111"/>
        <end position="133"/>
    </location>
</feature>
<feature type="transmembrane region" description="Helical" evidence="6">
    <location>
        <begin position="477"/>
        <end position="498"/>
    </location>
</feature>
<dbReference type="InterPro" id="IPR014249">
    <property type="entry name" value="Spore_V_B"/>
</dbReference>
<proteinExistence type="predicted"/>
<evidence type="ECO:0000313" key="7">
    <source>
        <dbReference type="EMBL" id="KAA9007769.1"/>
    </source>
</evidence>
<feature type="transmembrane region" description="Helical" evidence="6">
    <location>
        <begin position="38"/>
        <end position="56"/>
    </location>
</feature>